<dbReference type="STRING" id="282301.A0A1I8FZX3"/>
<dbReference type="OrthoDB" id="26525at2759"/>
<evidence type="ECO:0000313" key="7">
    <source>
        <dbReference type="WBParaSite" id="maker-uti_cns_0000413-snap-gene-0.9-mRNA-1"/>
    </source>
</evidence>
<dbReference type="Pfam" id="PF13499">
    <property type="entry name" value="EF-hand_7"/>
    <property type="match status" value="2"/>
</dbReference>
<feature type="domain" description="EF-hand" evidence="4">
    <location>
        <begin position="74"/>
        <end position="109"/>
    </location>
</feature>
<accession>A0A1I8FZX3</accession>
<dbReference type="PRINTS" id="PR01697">
    <property type="entry name" value="PARVALBUMIN"/>
</dbReference>
<evidence type="ECO:0000256" key="3">
    <source>
        <dbReference type="ARBA" id="ARBA00022837"/>
    </source>
</evidence>
<dbReference type="WBParaSite" id="maker-uti_cns_0000390-snap-gene-0.4-mRNA-1">
    <property type="protein sequence ID" value="maker-uti_cns_0000390-snap-gene-0.4-mRNA-1"/>
    <property type="gene ID" value="maker-uti_cns_0000390-snap-gene-0.4"/>
</dbReference>
<dbReference type="AlphaFoldDB" id="A0A1I8FZX3"/>
<dbReference type="SUPFAM" id="SSF47473">
    <property type="entry name" value="EF-hand"/>
    <property type="match status" value="1"/>
</dbReference>
<name>A0A1I8FZX3_9PLAT</name>
<dbReference type="WBParaSite" id="maker-uti_cns_0045919-snap-gene-0.8-mRNA-1">
    <property type="protein sequence ID" value="maker-uti_cns_0045919-snap-gene-0.8-mRNA-1"/>
    <property type="gene ID" value="maker-uti_cns_0045919-snap-gene-0.8"/>
</dbReference>
<organism evidence="5 7">
    <name type="scientific">Macrostomum lignano</name>
    <dbReference type="NCBI Taxonomy" id="282301"/>
    <lineage>
        <taxon>Eukaryota</taxon>
        <taxon>Metazoa</taxon>
        <taxon>Spiralia</taxon>
        <taxon>Lophotrochozoa</taxon>
        <taxon>Platyhelminthes</taxon>
        <taxon>Rhabditophora</taxon>
        <taxon>Macrostomorpha</taxon>
        <taxon>Macrostomida</taxon>
        <taxon>Macrostomidae</taxon>
        <taxon>Macrostomum</taxon>
    </lineage>
</organism>
<dbReference type="PROSITE" id="PS00018">
    <property type="entry name" value="EF_HAND_1"/>
    <property type="match status" value="3"/>
</dbReference>
<dbReference type="WBParaSite" id="maker-uti_cns_0000413-snap-gene-0.9-mRNA-1">
    <property type="protein sequence ID" value="maker-uti_cns_0000413-snap-gene-0.9-mRNA-1"/>
    <property type="gene ID" value="maker-uti_cns_0000413-snap-gene-0.9"/>
</dbReference>
<sequence>MSTIEEMESIFRAMDANGDGVLSEQELTDYLVKKKGFNADFVQTFLANFDSNNDGKVTLNECLEKLGLIPPQEVEYSAWKTVFDSFDKDGSGFIEADELPKVLEEIGSTTKYNRSNFENWIREHDSDADGRVSYSEFLNWVRGPRS</sequence>
<reference evidence="6 7" key="1">
    <citation type="submission" date="2016-11" db="UniProtKB">
        <authorList>
            <consortium name="WormBaseParasite"/>
        </authorList>
    </citation>
    <scope>IDENTIFICATION</scope>
</reference>
<dbReference type="SMART" id="SM00054">
    <property type="entry name" value="EFh"/>
    <property type="match status" value="4"/>
</dbReference>
<dbReference type="PANTHER" id="PTHR10891">
    <property type="entry name" value="EF-HAND CALCIUM-BINDING DOMAIN CONTAINING PROTEIN"/>
    <property type="match status" value="1"/>
</dbReference>
<dbReference type="Gene3D" id="1.10.238.10">
    <property type="entry name" value="EF-hand"/>
    <property type="match status" value="2"/>
</dbReference>
<evidence type="ECO:0000313" key="6">
    <source>
        <dbReference type="WBParaSite" id="maker-uti_cns_0000390-snap-gene-0.4-mRNA-1"/>
    </source>
</evidence>
<keyword evidence="2" id="KW-0677">Repeat</keyword>
<dbReference type="PROSITE" id="PS50222">
    <property type="entry name" value="EF_HAND_2"/>
    <property type="match status" value="3"/>
</dbReference>
<dbReference type="InterPro" id="IPR039647">
    <property type="entry name" value="EF_hand_pair_protein_CML-like"/>
</dbReference>
<keyword evidence="3" id="KW-0106">Calcium</keyword>
<evidence type="ECO:0000259" key="4">
    <source>
        <dbReference type="PROSITE" id="PS50222"/>
    </source>
</evidence>
<dbReference type="InterPro" id="IPR018247">
    <property type="entry name" value="EF_Hand_1_Ca_BS"/>
</dbReference>
<keyword evidence="1" id="KW-0479">Metal-binding</keyword>
<dbReference type="InterPro" id="IPR011992">
    <property type="entry name" value="EF-hand-dom_pair"/>
</dbReference>
<dbReference type="InterPro" id="IPR002048">
    <property type="entry name" value="EF_hand_dom"/>
</dbReference>
<proteinExistence type="predicted"/>
<feature type="domain" description="EF-hand" evidence="4">
    <location>
        <begin position="2"/>
        <end position="37"/>
    </location>
</feature>
<feature type="domain" description="EF-hand" evidence="4">
    <location>
        <begin position="112"/>
        <end position="146"/>
    </location>
</feature>
<dbReference type="FunFam" id="1.10.238.10:FF:000003">
    <property type="entry name" value="Calmodulin A"/>
    <property type="match status" value="1"/>
</dbReference>
<dbReference type="WBParaSite" id="maker-uti_cns_0000738-snap-gene-0.8-mRNA-1">
    <property type="protein sequence ID" value="maker-uti_cns_0000738-snap-gene-0.8-mRNA-1"/>
    <property type="gene ID" value="maker-uti_cns_0000738-snap-gene-0.8"/>
</dbReference>
<evidence type="ECO:0000256" key="2">
    <source>
        <dbReference type="ARBA" id="ARBA00022737"/>
    </source>
</evidence>
<dbReference type="Proteomes" id="UP000095280">
    <property type="component" value="Unplaced"/>
</dbReference>
<evidence type="ECO:0000256" key="1">
    <source>
        <dbReference type="ARBA" id="ARBA00022723"/>
    </source>
</evidence>
<protein>
    <submittedName>
        <fullName evidence="6 7">Calmodulin</fullName>
    </submittedName>
</protein>
<keyword evidence="5" id="KW-1185">Reference proteome</keyword>
<dbReference type="GO" id="GO:0005509">
    <property type="term" value="F:calcium ion binding"/>
    <property type="evidence" value="ECO:0007669"/>
    <property type="project" value="InterPro"/>
</dbReference>
<evidence type="ECO:0000313" key="5">
    <source>
        <dbReference type="Proteomes" id="UP000095280"/>
    </source>
</evidence>